<dbReference type="HOGENOM" id="CLU_2786773_0_0_0"/>
<dbReference type="EMBL" id="CP001998">
    <property type="protein sequence ID" value="ADE53781.1"/>
    <property type="molecule type" value="Genomic_DNA"/>
</dbReference>
<dbReference type="RefSeq" id="WP_013042505.1">
    <property type="nucleotide sequence ID" value="NC_014008.1"/>
</dbReference>
<evidence type="ECO:0000313" key="1">
    <source>
        <dbReference type="EMBL" id="ADE53781.1"/>
    </source>
</evidence>
<name>D5EPP4_CORAD</name>
<sequence>MYYPSLSYLTVVGHVYATLCACIDCLNTGASPLNGLTHRIHPILQGMLRLLGGATDACQLPKLLLGKQ</sequence>
<proteinExistence type="predicted"/>
<keyword evidence="2" id="KW-1185">Reference proteome</keyword>
<accession>D5EPP4</accession>
<organism evidence="1 2">
    <name type="scientific">Coraliomargarita akajimensis (strain DSM 45221 / IAM 15411 / JCM 23193 / KCTC 12865 / 04OKA010-24)</name>
    <dbReference type="NCBI Taxonomy" id="583355"/>
    <lineage>
        <taxon>Bacteria</taxon>
        <taxon>Pseudomonadati</taxon>
        <taxon>Verrucomicrobiota</taxon>
        <taxon>Opitutia</taxon>
        <taxon>Puniceicoccales</taxon>
        <taxon>Coraliomargaritaceae</taxon>
        <taxon>Coraliomargarita</taxon>
    </lineage>
</organism>
<reference evidence="1 2" key="1">
    <citation type="journal article" date="2010" name="Stand. Genomic Sci.">
        <title>Complete genome sequence of Coraliomargarita akajimensis type strain (04OKA010-24).</title>
        <authorList>
            <person name="Mavromatis K."/>
            <person name="Abt B."/>
            <person name="Brambilla E."/>
            <person name="Lapidus A."/>
            <person name="Copeland A."/>
            <person name="Deshpande S."/>
            <person name="Nolan M."/>
            <person name="Lucas S."/>
            <person name="Tice H."/>
            <person name="Cheng J.F."/>
            <person name="Han C."/>
            <person name="Detter J.C."/>
            <person name="Woyke T."/>
            <person name="Goodwin L."/>
            <person name="Pitluck S."/>
            <person name="Held B."/>
            <person name="Brettin T."/>
            <person name="Tapia R."/>
            <person name="Ivanova N."/>
            <person name="Mikhailova N."/>
            <person name="Pati A."/>
            <person name="Liolios K."/>
            <person name="Chen A."/>
            <person name="Palaniappan K."/>
            <person name="Land M."/>
            <person name="Hauser L."/>
            <person name="Chang Y.J."/>
            <person name="Jeffries C.D."/>
            <person name="Rohde M."/>
            <person name="Goker M."/>
            <person name="Bristow J."/>
            <person name="Eisen J.A."/>
            <person name="Markowitz V."/>
            <person name="Hugenholtz P."/>
            <person name="Klenk H.P."/>
            <person name="Kyrpides N.C."/>
        </authorList>
    </citation>
    <scope>NUCLEOTIDE SEQUENCE [LARGE SCALE GENOMIC DNA]</scope>
    <source>
        <strain evidence="2">DSM 45221 / IAM 15411 / JCM 23193 / KCTC 12865</strain>
    </source>
</reference>
<gene>
    <name evidence="1" type="ordered locus">Caka_0757</name>
</gene>
<dbReference type="Proteomes" id="UP000000925">
    <property type="component" value="Chromosome"/>
</dbReference>
<dbReference type="STRING" id="583355.Caka_0757"/>
<dbReference type="KEGG" id="caa:Caka_0757"/>
<dbReference type="AlphaFoldDB" id="D5EPP4"/>
<evidence type="ECO:0000313" key="2">
    <source>
        <dbReference type="Proteomes" id="UP000000925"/>
    </source>
</evidence>
<protein>
    <submittedName>
        <fullName evidence="1">Uncharacterized protein</fullName>
    </submittedName>
</protein>